<keyword evidence="3" id="KW-1185">Reference proteome</keyword>
<gene>
    <name evidence="2" type="ORF">GO620_008280</name>
</gene>
<dbReference type="InterPro" id="IPR038725">
    <property type="entry name" value="YdaG_split_barrel_FMN-bd"/>
</dbReference>
<dbReference type="InterPro" id="IPR052917">
    <property type="entry name" value="Stress-Dev_Protein"/>
</dbReference>
<dbReference type="SUPFAM" id="SSF50475">
    <property type="entry name" value="FMN-binding split barrel"/>
    <property type="match status" value="1"/>
</dbReference>
<evidence type="ECO:0000313" key="2">
    <source>
        <dbReference type="EMBL" id="QQL51425.1"/>
    </source>
</evidence>
<feature type="domain" description="General stress protein FMN-binding split barrel" evidence="1">
    <location>
        <begin position="11"/>
        <end position="158"/>
    </location>
</feature>
<evidence type="ECO:0000313" key="3">
    <source>
        <dbReference type="Proteomes" id="UP000429232"/>
    </source>
</evidence>
<dbReference type="Pfam" id="PF16242">
    <property type="entry name" value="Pyrid_ox_like"/>
    <property type="match status" value="1"/>
</dbReference>
<dbReference type="Gene3D" id="2.30.110.10">
    <property type="entry name" value="Electron Transport, Fmn-binding Protein, Chain A"/>
    <property type="match status" value="1"/>
</dbReference>
<accession>A0A6I4IN20</accession>
<protein>
    <submittedName>
        <fullName evidence="2">Pyridoxamine 5'-phosphate oxidase family protein</fullName>
    </submittedName>
</protein>
<dbReference type="KEGG" id="mgik:GO620_008280"/>
<dbReference type="PANTHER" id="PTHR34818">
    <property type="entry name" value="PROTEIN BLI-3"/>
    <property type="match status" value="1"/>
</dbReference>
<proteinExistence type="predicted"/>
<evidence type="ECO:0000259" key="1">
    <source>
        <dbReference type="Pfam" id="PF16242"/>
    </source>
</evidence>
<dbReference type="RefSeq" id="WP_157524151.1">
    <property type="nucleotide sequence ID" value="NZ_CP066775.1"/>
</dbReference>
<dbReference type="PANTHER" id="PTHR34818:SF1">
    <property type="entry name" value="PROTEIN BLI-3"/>
    <property type="match status" value="1"/>
</dbReference>
<organism evidence="2 3">
    <name type="scientific">Mucilaginibacter ginkgonis</name>
    <dbReference type="NCBI Taxonomy" id="2682091"/>
    <lineage>
        <taxon>Bacteria</taxon>
        <taxon>Pseudomonadati</taxon>
        <taxon>Bacteroidota</taxon>
        <taxon>Sphingobacteriia</taxon>
        <taxon>Sphingobacteriales</taxon>
        <taxon>Sphingobacteriaceae</taxon>
        <taxon>Mucilaginibacter</taxon>
    </lineage>
</organism>
<name>A0A6I4IN20_9SPHI</name>
<dbReference type="EMBL" id="CP066775">
    <property type="protein sequence ID" value="QQL51425.1"/>
    <property type="molecule type" value="Genomic_DNA"/>
</dbReference>
<dbReference type="Proteomes" id="UP000429232">
    <property type="component" value="Chromosome"/>
</dbReference>
<dbReference type="InterPro" id="IPR012349">
    <property type="entry name" value="Split_barrel_FMN-bd"/>
</dbReference>
<dbReference type="AlphaFoldDB" id="A0A6I4IN20"/>
<sequence>MEFEDELKRLENIEKLRKLVDSIRTGMLTTYNAAEGFHSRPMGTAQVDVDGNFWFFTNEFSPKVQEISVDNTVSITYSDIAQNIYVSLTGVATTVDDRAKMKELWNPYVEIFFPDGIDDPKLTLLKVEAQNAEYWDSSAGIIAITFKKLAAAVTGKKYVEGEHDKLAL</sequence>
<reference evidence="2 3" key="1">
    <citation type="submission" date="2020-12" db="EMBL/GenBank/DDBJ databases">
        <title>HMF7856_wgs.fasta genome submission.</title>
        <authorList>
            <person name="Kang H."/>
            <person name="Kim H."/>
            <person name="Joh K."/>
        </authorList>
    </citation>
    <scope>NUCLEOTIDE SEQUENCE [LARGE SCALE GENOMIC DNA]</scope>
    <source>
        <strain evidence="2 3">HMF7856</strain>
    </source>
</reference>